<protein>
    <submittedName>
        <fullName evidence="2">Uncharacterized protein</fullName>
    </submittedName>
</protein>
<comment type="caution">
    <text evidence="2">The sequence shown here is derived from an EMBL/GenBank/DDBJ whole genome shotgun (WGS) entry which is preliminary data.</text>
</comment>
<name>A0A9P5N3F9_9AGAM</name>
<organism evidence="2 3">
    <name type="scientific">Russula ochroleuca</name>
    <dbReference type="NCBI Taxonomy" id="152965"/>
    <lineage>
        <taxon>Eukaryota</taxon>
        <taxon>Fungi</taxon>
        <taxon>Dikarya</taxon>
        <taxon>Basidiomycota</taxon>
        <taxon>Agaricomycotina</taxon>
        <taxon>Agaricomycetes</taxon>
        <taxon>Russulales</taxon>
        <taxon>Russulaceae</taxon>
        <taxon>Russula</taxon>
    </lineage>
</organism>
<feature type="region of interest" description="Disordered" evidence="1">
    <location>
        <begin position="1"/>
        <end position="42"/>
    </location>
</feature>
<proteinExistence type="predicted"/>
<sequence length="140" mass="14860">MSGTPSHKGTRGAAQSLEPSVCRSSDISPRTPSTPPLPPCPVLPHRFVAVPGLDARRVESGIYRDMGNEREKGERAVMEADKVGIGYADAGWDVDAGKGEHRDVIDVAGALLVSDPNNARDIIGLGSTWAYLGLEPGIWN</sequence>
<reference evidence="2" key="2">
    <citation type="journal article" date="2020" name="Nat. Commun.">
        <title>Large-scale genome sequencing of mycorrhizal fungi provides insights into the early evolution of symbiotic traits.</title>
        <authorList>
            <person name="Miyauchi S."/>
            <person name="Kiss E."/>
            <person name="Kuo A."/>
            <person name="Drula E."/>
            <person name="Kohler A."/>
            <person name="Sanchez-Garcia M."/>
            <person name="Morin E."/>
            <person name="Andreopoulos B."/>
            <person name="Barry K.W."/>
            <person name="Bonito G."/>
            <person name="Buee M."/>
            <person name="Carver A."/>
            <person name="Chen C."/>
            <person name="Cichocki N."/>
            <person name="Clum A."/>
            <person name="Culley D."/>
            <person name="Crous P.W."/>
            <person name="Fauchery L."/>
            <person name="Girlanda M."/>
            <person name="Hayes R.D."/>
            <person name="Keri Z."/>
            <person name="LaButti K."/>
            <person name="Lipzen A."/>
            <person name="Lombard V."/>
            <person name="Magnuson J."/>
            <person name="Maillard F."/>
            <person name="Murat C."/>
            <person name="Nolan M."/>
            <person name="Ohm R.A."/>
            <person name="Pangilinan J."/>
            <person name="Pereira M.F."/>
            <person name="Perotto S."/>
            <person name="Peter M."/>
            <person name="Pfister S."/>
            <person name="Riley R."/>
            <person name="Sitrit Y."/>
            <person name="Stielow J.B."/>
            <person name="Szollosi G."/>
            <person name="Zifcakova L."/>
            <person name="Stursova M."/>
            <person name="Spatafora J.W."/>
            <person name="Tedersoo L."/>
            <person name="Vaario L.M."/>
            <person name="Yamada A."/>
            <person name="Yan M."/>
            <person name="Wang P."/>
            <person name="Xu J."/>
            <person name="Bruns T."/>
            <person name="Baldrian P."/>
            <person name="Vilgalys R."/>
            <person name="Dunand C."/>
            <person name="Henrissat B."/>
            <person name="Grigoriev I.V."/>
            <person name="Hibbett D."/>
            <person name="Nagy L.G."/>
            <person name="Martin F.M."/>
        </authorList>
    </citation>
    <scope>NUCLEOTIDE SEQUENCE</scope>
    <source>
        <strain evidence="2">Prilba</strain>
    </source>
</reference>
<dbReference type="Proteomes" id="UP000759537">
    <property type="component" value="Unassembled WGS sequence"/>
</dbReference>
<gene>
    <name evidence="2" type="ORF">DFH94DRAFT_678561</name>
</gene>
<dbReference type="AlphaFoldDB" id="A0A9P5N3F9"/>
<evidence type="ECO:0000313" key="3">
    <source>
        <dbReference type="Proteomes" id="UP000759537"/>
    </source>
</evidence>
<evidence type="ECO:0000256" key="1">
    <source>
        <dbReference type="SAM" id="MobiDB-lite"/>
    </source>
</evidence>
<keyword evidence="3" id="KW-1185">Reference proteome</keyword>
<evidence type="ECO:0000313" key="2">
    <source>
        <dbReference type="EMBL" id="KAF8485729.1"/>
    </source>
</evidence>
<dbReference type="EMBL" id="WHVB01000002">
    <property type="protein sequence ID" value="KAF8485729.1"/>
    <property type="molecule type" value="Genomic_DNA"/>
</dbReference>
<accession>A0A9P5N3F9</accession>
<feature type="compositionally biased region" description="Pro residues" evidence="1">
    <location>
        <begin position="32"/>
        <end position="42"/>
    </location>
</feature>
<reference evidence="2" key="1">
    <citation type="submission" date="2019-10" db="EMBL/GenBank/DDBJ databases">
        <authorList>
            <consortium name="DOE Joint Genome Institute"/>
            <person name="Kuo A."/>
            <person name="Miyauchi S."/>
            <person name="Kiss E."/>
            <person name="Drula E."/>
            <person name="Kohler A."/>
            <person name="Sanchez-Garcia M."/>
            <person name="Andreopoulos B."/>
            <person name="Barry K.W."/>
            <person name="Bonito G."/>
            <person name="Buee M."/>
            <person name="Carver A."/>
            <person name="Chen C."/>
            <person name="Cichocki N."/>
            <person name="Clum A."/>
            <person name="Culley D."/>
            <person name="Crous P.W."/>
            <person name="Fauchery L."/>
            <person name="Girlanda M."/>
            <person name="Hayes R."/>
            <person name="Keri Z."/>
            <person name="LaButti K."/>
            <person name="Lipzen A."/>
            <person name="Lombard V."/>
            <person name="Magnuson J."/>
            <person name="Maillard F."/>
            <person name="Morin E."/>
            <person name="Murat C."/>
            <person name="Nolan M."/>
            <person name="Ohm R."/>
            <person name="Pangilinan J."/>
            <person name="Pereira M."/>
            <person name="Perotto S."/>
            <person name="Peter M."/>
            <person name="Riley R."/>
            <person name="Sitrit Y."/>
            <person name="Stielow B."/>
            <person name="Szollosi G."/>
            <person name="Zifcakova L."/>
            <person name="Stursova M."/>
            <person name="Spatafora J.W."/>
            <person name="Tedersoo L."/>
            <person name="Vaario L.-M."/>
            <person name="Yamada A."/>
            <person name="Yan M."/>
            <person name="Wang P."/>
            <person name="Xu J."/>
            <person name="Bruns T."/>
            <person name="Baldrian P."/>
            <person name="Vilgalys R."/>
            <person name="Henrissat B."/>
            <person name="Grigoriev I.V."/>
            <person name="Hibbett D."/>
            <person name="Nagy L.G."/>
            <person name="Martin F.M."/>
        </authorList>
    </citation>
    <scope>NUCLEOTIDE SEQUENCE</scope>
    <source>
        <strain evidence="2">Prilba</strain>
    </source>
</reference>